<protein>
    <submittedName>
        <fullName evidence="1">Expressed protein</fullName>
    </submittedName>
</protein>
<gene>
    <name evidence="1" type="ORF">ARALYDRAFT_891272</name>
</gene>
<organism evidence="2">
    <name type="scientific">Arabidopsis lyrata subsp. lyrata</name>
    <name type="common">Lyre-leaved rock-cress</name>
    <dbReference type="NCBI Taxonomy" id="81972"/>
    <lineage>
        <taxon>Eukaryota</taxon>
        <taxon>Viridiplantae</taxon>
        <taxon>Streptophyta</taxon>
        <taxon>Embryophyta</taxon>
        <taxon>Tracheophyta</taxon>
        <taxon>Spermatophyta</taxon>
        <taxon>Magnoliopsida</taxon>
        <taxon>eudicotyledons</taxon>
        <taxon>Gunneridae</taxon>
        <taxon>Pentapetalae</taxon>
        <taxon>rosids</taxon>
        <taxon>malvids</taxon>
        <taxon>Brassicales</taxon>
        <taxon>Brassicaceae</taxon>
        <taxon>Camelineae</taxon>
        <taxon>Arabidopsis</taxon>
    </lineage>
</organism>
<sequence length="63" mass="7156">MSEQASLFQSSIRLLGEYCPISRKKSTHKVGGLRLGSFEAFNRNSTSFSGFQFMQPSDYHCLF</sequence>
<dbReference type="EMBL" id="GL348713">
    <property type="protein sequence ID" value="EFH70179.1"/>
    <property type="molecule type" value="Genomic_DNA"/>
</dbReference>
<accession>D7KM26</accession>
<keyword evidence="2" id="KW-1185">Reference proteome</keyword>
<dbReference type="HOGENOM" id="CLU_2999208_0_0_1"/>
<evidence type="ECO:0000313" key="1">
    <source>
        <dbReference type="EMBL" id="EFH70179.1"/>
    </source>
</evidence>
<dbReference type="Proteomes" id="UP000008694">
    <property type="component" value="Unassembled WGS sequence"/>
</dbReference>
<dbReference type="Gramene" id="scaffold_104066.1">
    <property type="protein sequence ID" value="scaffold_104066.1"/>
    <property type="gene ID" value="scaffold_104066.1"/>
</dbReference>
<dbReference type="AlphaFoldDB" id="D7KM26"/>
<proteinExistence type="predicted"/>
<name>D7KM26_ARALL</name>
<reference evidence="2" key="1">
    <citation type="journal article" date="2011" name="Nat. Genet.">
        <title>The Arabidopsis lyrata genome sequence and the basis of rapid genome size change.</title>
        <authorList>
            <person name="Hu T.T."/>
            <person name="Pattyn P."/>
            <person name="Bakker E.G."/>
            <person name="Cao J."/>
            <person name="Cheng J.-F."/>
            <person name="Clark R.M."/>
            <person name="Fahlgren N."/>
            <person name="Fawcett J.A."/>
            <person name="Grimwood J."/>
            <person name="Gundlach H."/>
            <person name="Haberer G."/>
            <person name="Hollister J.D."/>
            <person name="Ossowski S."/>
            <person name="Ottilar R.P."/>
            <person name="Salamov A.A."/>
            <person name="Schneeberger K."/>
            <person name="Spannagl M."/>
            <person name="Wang X."/>
            <person name="Yang L."/>
            <person name="Nasrallah M.E."/>
            <person name="Bergelson J."/>
            <person name="Carrington J.C."/>
            <person name="Gaut B.S."/>
            <person name="Schmutz J."/>
            <person name="Mayer K.F.X."/>
            <person name="Van de Peer Y."/>
            <person name="Grigoriev I.V."/>
            <person name="Nordborg M."/>
            <person name="Weigel D."/>
            <person name="Guo Y.-L."/>
        </authorList>
    </citation>
    <scope>NUCLEOTIDE SEQUENCE [LARGE SCALE GENOMIC DNA]</scope>
    <source>
        <strain evidence="2">cv. MN47</strain>
    </source>
</reference>
<evidence type="ECO:0000313" key="2">
    <source>
        <dbReference type="Proteomes" id="UP000008694"/>
    </source>
</evidence>